<keyword evidence="6" id="KW-1185">Reference proteome</keyword>
<reference evidence="5 6" key="1">
    <citation type="submission" date="2016-10" db="EMBL/GenBank/DDBJ databases">
        <authorList>
            <person name="de Groot N.N."/>
        </authorList>
    </citation>
    <scope>NUCLEOTIDE SEQUENCE [LARGE SCALE GENOMIC DNA]</scope>
    <source>
        <strain evidence="5 6">DSM 1736</strain>
    </source>
</reference>
<dbReference type="PROSITE" id="PS50893">
    <property type="entry name" value="ABC_TRANSPORTER_2"/>
    <property type="match status" value="1"/>
</dbReference>
<dbReference type="InterPro" id="IPR027417">
    <property type="entry name" value="P-loop_NTPase"/>
</dbReference>
<dbReference type="Proteomes" id="UP000214880">
    <property type="component" value="Unassembled WGS sequence"/>
</dbReference>
<feature type="domain" description="ABC transporter" evidence="4">
    <location>
        <begin position="2"/>
        <end position="238"/>
    </location>
</feature>
<dbReference type="SUPFAM" id="SSF52540">
    <property type="entry name" value="P-loop containing nucleoside triphosphate hydrolases"/>
    <property type="match status" value="1"/>
</dbReference>
<dbReference type="RefSeq" id="WP_092071229.1">
    <property type="nucleotide sequence ID" value="NZ_FNHB01000003.1"/>
</dbReference>
<dbReference type="PANTHER" id="PTHR42734:SF19">
    <property type="entry name" value="IRON COMPOUNDS ABC TRANSPORTER, ATP-BINDING PROTEIN"/>
    <property type="match status" value="1"/>
</dbReference>
<dbReference type="AlphaFoldDB" id="A0A1G9RJT1"/>
<sequence length="281" mass="30110">MLEVQDICFGYDNKRQLLQHVSFCVPAGAVLCLLGPNGAGKTTLLRCLLSLNRPSRGRIIVGGRDLQAMTAKTKARYVAYVPQSTTAVFSYQVLEVVLMGRTPHLTSMATPGQNDRKIAEQALEQLGIGHLAGRQFDELSGGERQLTLIARALAQQAPVLIMDEPAASLDYGNQVRILKLIRQLSGQGYTIMMSTHFPNHAFWAGSQVVLLQDGRVLAAGAPAEVVTAENLTSLYGTPMSVLTVTPSEGSGKTITVCAPLMDEQASKAEDQGRKTGVGQAC</sequence>
<keyword evidence="1" id="KW-0813">Transport</keyword>
<keyword evidence="3 5" id="KW-0067">ATP-binding</keyword>
<dbReference type="InterPro" id="IPR050153">
    <property type="entry name" value="Metal_Ion_Import_ABC"/>
</dbReference>
<evidence type="ECO:0000313" key="6">
    <source>
        <dbReference type="Proteomes" id="UP000214880"/>
    </source>
</evidence>
<dbReference type="Pfam" id="PF00005">
    <property type="entry name" value="ABC_tran"/>
    <property type="match status" value="1"/>
</dbReference>
<evidence type="ECO:0000256" key="2">
    <source>
        <dbReference type="ARBA" id="ARBA00022741"/>
    </source>
</evidence>
<dbReference type="STRING" id="146817.SAMN04488502_10316"/>
<protein>
    <submittedName>
        <fullName evidence="5">Iron complex transport system ATP-binding protein</fullName>
    </submittedName>
</protein>
<keyword evidence="2" id="KW-0547">Nucleotide-binding</keyword>
<evidence type="ECO:0000259" key="4">
    <source>
        <dbReference type="PROSITE" id="PS50893"/>
    </source>
</evidence>
<gene>
    <name evidence="5" type="ORF">SAMN04488502_10316</name>
</gene>
<dbReference type="GO" id="GO:0005524">
    <property type="term" value="F:ATP binding"/>
    <property type="evidence" value="ECO:0007669"/>
    <property type="project" value="UniProtKB-KW"/>
</dbReference>
<dbReference type="GO" id="GO:0016887">
    <property type="term" value="F:ATP hydrolysis activity"/>
    <property type="evidence" value="ECO:0007669"/>
    <property type="project" value="InterPro"/>
</dbReference>
<organism evidence="5 6">
    <name type="scientific">Dendrosporobacter quercicolus</name>
    <dbReference type="NCBI Taxonomy" id="146817"/>
    <lineage>
        <taxon>Bacteria</taxon>
        <taxon>Bacillati</taxon>
        <taxon>Bacillota</taxon>
        <taxon>Negativicutes</taxon>
        <taxon>Selenomonadales</taxon>
        <taxon>Sporomusaceae</taxon>
        <taxon>Dendrosporobacter</taxon>
    </lineage>
</organism>
<dbReference type="SMART" id="SM00382">
    <property type="entry name" value="AAA"/>
    <property type="match status" value="1"/>
</dbReference>
<dbReference type="InterPro" id="IPR003593">
    <property type="entry name" value="AAA+_ATPase"/>
</dbReference>
<dbReference type="InterPro" id="IPR003439">
    <property type="entry name" value="ABC_transporter-like_ATP-bd"/>
</dbReference>
<dbReference type="CDD" id="cd03214">
    <property type="entry name" value="ABC_Iron-Siderophores_B12_Hemin"/>
    <property type="match status" value="1"/>
</dbReference>
<evidence type="ECO:0000313" key="5">
    <source>
        <dbReference type="EMBL" id="SDM23484.1"/>
    </source>
</evidence>
<dbReference type="FunFam" id="3.40.50.300:FF:000134">
    <property type="entry name" value="Iron-enterobactin ABC transporter ATP-binding protein"/>
    <property type="match status" value="1"/>
</dbReference>
<proteinExistence type="predicted"/>
<name>A0A1G9RJT1_9FIRM</name>
<evidence type="ECO:0000256" key="3">
    <source>
        <dbReference type="ARBA" id="ARBA00022840"/>
    </source>
</evidence>
<dbReference type="OrthoDB" id="9799337at2"/>
<dbReference type="EMBL" id="FNHB01000003">
    <property type="protein sequence ID" value="SDM23484.1"/>
    <property type="molecule type" value="Genomic_DNA"/>
</dbReference>
<evidence type="ECO:0000256" key="1">
    <source>
        <dbReference type="ARBA" id="ARBA00022448"/>
    </source>
</evidence>
<dbReference type="PANTHER" id="PTHR42734">
    <property type="entry name" value="METAL TRANSPORT SYSTEM ATP-BINDING PROTEIN TM_0124-RELATED"/>
    <property type="match status" value="1"/>
</dbReference>
<dbReference type="Gene3D" id="3.40.50.300">
    <property type="entry name" value="P-loop containing nucleotide triphosphate hydrolases"/>
    <property type="match status" value="1"/>
</dbReference>
<accession>A0A1G9RJT1</accession>